<dbReference type="Proteomes" id="UP000076502">
    <property type="component" value="Unassembled WGS sequence"/>
</dbReference>
<organism evidence="1 2">
    <name type="scientific">Dufourea novaeangliae</name>
    <name type="common">Sweat bee</name>
    <dbReference type="NCBI Taxonomy" id="178035"/>
    <lineage>
        <taxon>Eukaryota</taxon>
        <taxon>Metazoa</taxon>
        <taxon>Ecdysozoa</taxon>
        <taxon>Arthropoda</taxon>
        <taxon>Hexapoda</taxon>
        <taxon>Insecta</taxon>
        <taxon>Pterygota</taxon>
        <taxon>Neoptera</taxon>
        <taxon>Endopterygota</taxon>
        <taxon>Hymenoptera</taxon>
        <taxon>Apocrita</taxon>
        <taxon>Aculeata</taxon>
        <taxon>Apoidea</taxon>
        <taxon>Anthophila</taxon>
        <taxon>Halictidae</taxon>
        <taxon>Rophitinae</taxon>
        <taxon>Dufourea</taxon>
    </lineage>
</organism>
<evidence type="ECO:0000313" key="2">
    <source>
        <dbReference type="Proteomes" id="UP000076502"/>
    </source>
</evidence>
<protein>
    <submittedName>
        <fullName evidence="1">Uncharacterized protein</fullName>
    </submittedName>
</protein>
<dbReference type="EMBL" id="KQ434893">
    <property type="protein sequence ID" value="KZC10638.1"/>
    <property type="molecule type" value="Genomic_DNA"/>
</dbReference>
<name>A0A154PH45_DUFNO</name>
<evidence type="ECO:0000313" key="1">
    <source>
        <dbReference type="EMBL" id="KZC10638.1"/>
    </source>
</evidence>
<keyword evidence="2" id="KW-1185">Reference proteome</keyword>
<gene>
    <name evidence="1" type="ORF">WN55_00390</name>
</gene>
<proteinExistence type="predicted"/>
<dbReference type="AlphaFoldDB" id="A0A154PH45"/>
<reference evidence="1 2" key="1">
    <citation type="submission" date="2015-07" db="EMBL/GenBank/DDBJ databases">
        <title>The genome of Dufourea novaeangliae.</title>
        <authorList>
            <person name="Pan H."/>
            <person name="Kapheim K."/>
        </authorList>
    </citation>
    <scope>NUCLEOTIDE SEQUENCE [LARGE SCALE GENOMIC DNA]</scope>
    <source>
        <strain evidence="1">0120121106</strain>
        <tissue evidence="1">Whole body</tissue>
    </source>
</reference>
<sequence>MLSKCQQETSNLGYYSQPSNFEVRDFGEPWLPPLSLHVTAWLDCAENVTWCFPCTFGLKAAD</sequence>
<accession>A0A154PH45</accession>